<organism evidence="8 9">
    <name type="scientific">Henosepilachna vigintioctopunctata</name>
    <dbReference type="NCBI Taxonomy" id="420089"/>
    <lineage>
        <taxon>Eukaryota</taxon>
        <taxon>Metazoa</taxon>
        <taxon>Ecdysozoa</taxon>
        <taxon>Arthropoda</taxon>
        <taxon>Hexapoda</taxon>
        <taxon>Insecta</taxon>
        <taxon>Pterygota</taxon>
        <taxon>Neoptera</taxon>
        <taxon>Endopterygota</taxon>
        <taxon>Coleoptera</taxon>
        <taxon>Polyphaga</taxon>
        <taxon>Cucujiformia</taxon>
        <taxon>Coccinelloidea</taxon>
        <taxon>Coccinellidae</taxon>
        <taxon>Epilachninae</taxon>
        <taxon>Epilachnini</taxon>
        <taxon>Henosepilachna</taxon>
    </lineage>
</organism>
<protein>
    <recommendedName>
        <fullName evidence="7">THAP-type domain-containing protein</fullName>
    </recommendedName>
</protein>
<feature type="compositionally biased region" description="Low complexity" evidence="6">
    <location>
        <begin position="196"/>
        <end position="209"/>
    </location>
</feature>
<evidence type="ECO:0000256" key="4">
    <source>
        <dbReference type="ARBA" id="ARBA00023125"/>
    </source>
</evidence>
<comment type="caution">
    <text evidence="8">The sequence shown here is derived from an EMBL/GenBank/DDBJ whole genome shotgun (WGS) entry which is preliminary data.</text>
</comment>
<proteinExistence type="predicted"/>
<evidence type="ECO:0000313" key="8">
    <source>
        <dbReference type="EMBL" id="KAK9877134.1"/>
    </source>
</evidence>
<keyword evidence="9" id="KW-1185">Reference proteome</keyword>
<evidence type="ECO:0000313" key="9">
    <source>
        <dbReference type="Proteomes" id="UP001431783"/>
    </source>
</evidence>
<feature type="domain" description="THAP-type" evidence="7">
    <location>
        <begin position="1"/>
        <end position="90"/>
    </location>
</feature>
<dbReference type="Pfam" id="PF05485">
    <property type="entry name" value="THAP"/>
    <property type="match status" value="1"/>
</dbReference>
<feature type="region of interest" description="Disordered" evidence="6">
    <location>
        <begin position="196"/>
        <end position="219"/>
    </location>
</feature>
<feature type="compositionally biased region" description="Basic residues" evidence="6">
    <location>
        <begin position="210"/>
        <end position="219"/>
    </location>
</feature>
<feature type="region of interest" description="Disordered" evidence="6">
    <location>
        <begin position="284"/>
        <end position="349"/>
    </location>
</feature>
<keyword evidence="3" id="KW-0862">Zinc</keyword>
<evidence type="ECO:0000256" key="3">
    <source>
        <dbReference type="ARBA" id="ARBA00022833"/>
    </source>
</evidence>
<accession>A0AAW1U990</accession>
<reference evidence="8 9" key="1">
    <citation type="submission" date="2023-03" db="EMBL/GenBank/DDBJ databases">
        <title>Genome insight into feeding habits of ladybird beetles.</title>
        <authorList>
            <person name="Li H.-S."/>
            <person name="Huang Y.-H."/>
            <person name="Pang H."/>
        </authorList>
    </citation>
    <scope>NUCLEOTIDE SEQUENCE [LARGE SCALE GENOMIC DNA]</scope>
    <source>
        <strain evidence="8">SYSU_2023b</strain>
        <tissue evidence="8">Whole body</tissue>
    </source>
</reference>
<dbReference type="AlphaFoldDB" id="A0AAW1U990"/>
<dbReference type="Proteomes" id="UP001431783">
    <property type="component" value="Unassembled WGS sequence"/>
</dbReference>
<dbReference type="PROSITE" id="PS50950">
    <property type="entry name" value="ZF_THAP"/>
    <property type="match status" value="1"/>
</dbReference>
<dbReference type="SMART" id="SM00980">
    <property type="entry name" value="THAP"/>
    <property type="match status" value="1"/>
</dbReference>
<keyword evidence="2 5" id="KW-0863">Zinc-finger</keyword>
<keyword evidence="1" id="KW-0479">Metal-binding</keyword>
<evidence type="ECO:0000256" key="1">
    <source>
        <dbReference type="ARBA" id="ARBA00022723"/>
    </source>
</evidence>
<dbReference type="SUPFAM" id="SSF57716">
    <property type="entry name" value="Glucocorticoid receptor-like (DNA-binding domain)"/>
    <property type="match status" value="1"/>
</dbReference>
<feature type="compositionally biased region" description="Polar residues" evidence="6">
    <location>
        <begin position="335"/>
        <end position="349"/>
    </location>
</feature>
<keyword evidence="4 5" id="KW-0238">DNA-binding</keyword>
<feature type="compositionally biased region" description="Basic and acidic residues" evidence="6">
    <location>
        <begin position="289"/>
        <end position="299"/>
    </location>
</feature>
<evidence type="ECO:0000256" key="2">
    <source>
        <dbReference type="ARBA" id="ARBA00022771"/>
    </source>
</evidence>
<dbReference type="GO" id="GO:0003677">
    <property type="term" value="F:DNA binding"/>
    <property type="evidence" value="ECO:0007669"/>
    <property type="project" value="UniProtKB-UniRule"/>
</dbReference>
<evidence type="ECO:0000259" key="7">
    <source>
        <dbReference type="PROSITE" id="PS50950"/>
    </source>
</evidence>
<dbReference type="InterPro" id="IPR006612">
    <property type="entry name" value="THAP_Znf"/>
</dbReference>
<name>A0AAW1U990_9CUCU</name>
<feature type="compositionally biased region" description="Polar residues" evidence="6">
    <location>
        <begin position="303"/>
        <end position="319"/>
    </location>
</feature>
<dbReference type="GO" id="GO:0008270">
    <property type="term" value="F:zinc ion binding"/>
    <property type="evidence" value="ECO:0007669"/>
    <property type="project" value="UniProtKB-KW"/>
</dbReference>
<evidence type="ECO:0000256" key="6">
    <source>
        <dbReference type="SAM" id="MobiDB-lite"/>
    </source>
</evidence>
<evidence type="ECO:0000256" key="5">
    <source>
        <dbReference type="PROSITE-ProRule" id="PRU00309"/>
    </source>
</evidence>
<gene>
    <name evidence="8" type="ORF">WA026_016878</name>
</gene>
<dbReference type="EMBL" id="JARQZJ010000040">
    <property type="protein sequence ID" value="KAK9877134.1"/>
    <property type="molecule type" value="Genomic_DNA"/>
</dbReference>
<sequence>MPHCFVTSCNNYYGRTRGNDRIKYHMLPTTAIREAWIQLCGYEKGSRAPSYARVCSAHFSSNCYERDLQHELLGLPLRKKLKKDAVPDQFLPKGTQSLLPHLKSSTISVASRLSNGNSTLLPCENQEKNLETVHNPNKVHNQKSNGTKTRTELTNPKQTNLTINLDEAFKEFQASIENNFMNNNKDVSDNHLMLTNNTSTPKNKTNMNKSKQKVPNHKKNTNVNKHFCIKKKTTIKEKNKAAIKVAVKNKAKKNINTKGKFGGNILKTGRSGVSSDENLVKQTLSLKKNQNDRSRRKTLDGITMSSNKRVQTKSCTKNFKTPDESHSGHSRNTKNELSNSCCSAGPNSVQKTKGKVPIYEKVDKTKNSFASGSGTQNVKTQNLKNKIPIRSSYRIAKKKSIESLSDSFTQKVNRSVENENTWENFTDKLKFMAKLQLRFGKYYQDRVVNNQCMVPTSLKFPKTEEERYACVNCRFPSFPAPDC</sequence>